<evidence type="ECO:0000256" key="4">
    <source>
        <dbReference type="ARBA" id="ARBA00022670"/>
    </source>
</evidence>
<dbReference type="KEGG" id="dpx:DAPPUDRAFT_54920"/>
<evidence type="ECO:0000256" key="16">
    <source>
        <dbReference type="SAM" id="Coils"/>
    </source>
</evidence>
<keyword evidence="16" id="KW-0175">Coiled coil</keyword>
<gene>
    <name evidence="18" type="ORF">DAPPUDRAFT_54920</name>
</gene>
<evidence type="ECO:0000256" key="13">
    <source>
        <dbReference type="PIRSR" id="PIRSR038120-2"/>
    </source>
</evidence>
<dbReference type="PhylomeDB" id="E9GV64"/>
<keyword evidence="19" id="KW-1185">Reference proteome</keyword>
<dbReference type="OMA" id="MNHGCWE"/>
<dbReference type="GO" id="GO:0016579">
    <property type="term" value="P:protein deubiquitination"/>
    <property type="evidence" value="ECO:0007669"/>
    <property type="project" value="InterPro"/>
</dbReference>
<feature type="domain" description="UCH catalytic" evidence="17">
    <location>
        <begin position="11"/>
        <end position="245"/>
    </location>
</feature>
<dbReference type="OrthoDB" id="1924260at2759"/>
<evidence type="ECO:0000256" key="11">
    <source>
        <dbReference type="ARBA" id="ARBA00049710"/>
    </source>
</evidence>
<dbReference type="PRINTS" id="PR00707">
    <property type="entry name" value="UBCTHYDRLASE"/>
</dbReference>
<dbReference type="PANTHER" id="PTHR10589">
    <property type="entry name" value="UBIQUITIN CARBOXYL-TERMINAL HYDROLASE"/>
    <property type="match status" value="1"/>
</dbReference>
<dbReference type="PROSITE" id="PS52048">
    <property type="entry name" value="UCH_DOMAIN"/>
    <property type="match status" value="1"/>
</dbReference>
<name>E9GV64_DAPPU</name>
<evidence type="ECO:0000313" key="19">
    <source>
        <dbReference type="Proteomes" id="UP000000305"/>
    </source>
</evidence>
<organism evidence="18 19">
    <name type="scientific">Daphnia pulex</name>
    <name type="common">Water flea</name>
    <dbReference type="NCBI Taxonomy" id="6669"/>
    <lineage>
        <taxon>Eukaryota</taxon>
        <taxon>Metazoa</taxon>
        <taxon>Ecdysozoa</taxon>
        <taxon>Arthropoda</taxon>
        <taxon>Crustacea</taxon>
        <taxon>Branchiopoda</taxon>
        <taxon>Diplostraca</taxon>
        <taxon>Cladocera</taxon>
        <taxon>Anomopoda</taxon>
        <taxon>Daphniidae</taxon>
        <taxon>Daphnia</taxon>
    </lineage>
</organism>
<keyword evidence="6 14" id="KW-0378">Hydrolase</keyword>
<evidence type="ECO:0000256" key="3">
    <source>
        <dbReference type="ARBA" id="ARBA00007182"/>
    </source>
</evidence>
<dbReference type="GO" id="GO:0005737">
    <property type="term" value="C:cytoplasm"/>
    <property type="evidence" value="ECO:0000318"/>
    <property type="project" value="GO_Central"/>
</dbReference>
<dbReference type="GO" id="GO:0004843">
    <property type="term" value="F:cysteine-type deubiquitinase activity"/>
    <property type="evidence" value="ECO:0000318"/>
    <property type="project" value="GO_Central"/>
</dbReference>
<proteinExistence type="inferred from homology"/>
<feature type="active site" description="Proton donor" evidence="12 14">
    <location>
        <position position="178"/>
    </location>
</feature>
<feature type="coiled-coil region" evidence="16">
    <location>
        <begin position="297"/>
        <end position="324"/>
    </location>
</feature>
<keyword evidence="8" id="KW-0156">Chromatin regulator</keyword>
<reference evidence="18 19" key="1">
    <citation type="journal article" date="2011" name="Science">
        <title>The ecoresponsive genome of Daphnia pulex.</title>
        <authorList>
            <person name="Colbourne J.K."/>
            <person name="Pfrender M.E."/>
            <person name="Gilbert D."/>
            <person name="Thomas W.K."/>
            <person name="Tucker A."/>
            <person name="Oakley T.H."/>
            <person name="Tokishita S."/>
            <person name="Aerts A."/>
            <person name="Arnold G.J."/>
            <person name="Basu M.K."/>
            <person name="Bauer D.J."/>
            <person name="Caceres C.E."/>
            <person name="Carmel L."/>
            <person name="Casola C."/>
            <person name="Choi J.H."/>
            <person name="Detter J.C."/>
            <person name="Dong Q."/>
            <person name="Dusheyko S."/>
            <person name="Eads B.D."/>
            <person name="Frohlich T."/>
            <person name="Geiler-Samerotte K.A."/>
            <person name="Gerlach D."/>
            <person name="Hatcher P."/>
            <person name="Jogdeo S."/>
            <person name="Krijgsveld J."/>
            <person name="Kriventseva E.V."/>
            <person name="Kultz D."/>
            <person name="Laforsch C."/>
            <person name="Lindquist E."/>
            <person name="Lopez J."/>
            <person name="Manak J.R."/>
            <person name="Muller J."/>
            <person name="Pangilinan J."/>
            <person name="Patwardhan R.P."/>
            <person name="Pitluck S."/>
            <person name="Pritham E.J."/>
            <person name="Rechtsteiner A."/>
            <person name="Rho M."/>
            <person name="Rogozin I.B."/>
            <person name="Sakarya O."/>
            <person name="Salamov A."/>
            <person name="Schaack S."/>
            <person name="Shapiro H."/>
            <person name="Shiga Y."/>
            <person name="Skalitzky C."/>
            <person name="Smith Z."/>
            <person name="Souvorov A."/>
            <person name="Sung W."/>
            <person name="Tang Z."/>
            <person name="Tsuchiya D."/>
            <person name="Tu H."/>
            <person name="Vos H."/>
            <person name="Wang M."/>
            <person name="Wolf Y.I."/>
            <person name="Yamagata H."/>
            <person name="Yamada T."/>
            <person name="Ye Y."/>
            <person name="Shaw J.R."/>
            <person name="Andrews J."/>
            <person name="Crease T.J."/>
            <person name="Tang H."/>
            <person name="Lucas S.M."/>
            <person name="Robertson H.M."/>
            <person name="Bork P."/>
            <person name="Koonin E.V."/>
            <person name="Zdobnov E.M."/>
            <person name="Grigoriev I.V."/>
            <person name="Lynch M."/>
            <person name="Boore J.L."/>
        </authorList>
    </citation>
    <scope>NUCLEOTIDE SEQUENCE [LARGE SCALE GENOMIC DNA]</scope>
</reference>
<dbReference type="FunCoup" id="E9GV64">
    <property type="interactions" value="1105"/>
</dbReference>
<dbReference type="GO" id="GO:0005634">
    <property type="term" value="C:nucleus"/>
    <property type="evidence" value="ECO:0007669"/>
    <property type="project" value="UniProtKB-SubCell"/>
</dbReference>
<dbReference type="InterPro" id="IPR041507">
    <property type="entry name" value="UCH_C"/>
</dbReference>
<protein>
    <recommendedName>
        <fullName evidence="15">Ubiquitin carboxyl-terminal hydrolase</fullName>
        <ecNumber evidence="15">3.4.19.12</ecNumber>
    </recommendedName>
</protein>
<dbReference type="FunFam" id="3.40.532.10:FF:000021">
    <property type="entry name" value="Ubiquitin carboxyl-terminal hydrolase"/>
    <property type="match status" value="1"/>
</dbReference>
<sequence length="377" mass="42728">MPIEINDLSEGWLELESDPGIFTLLLEDLGTCGVQVEEVYDLQKPLDGDAPVYGYIFLFRWRERSRRKTILDAEQFIKDETAINNMFFAHQVVPNSCATHALLSILLNCPQVTLGPTLSRLKLDTSGMSPDNKGLAIGNTPELALAHNSHAAPAVACDRNERNANVPSSGRFSAEAFHFVSYVPVDGQLFELDGLKPFPIDHGPWAPNEDWTELFRRVIQERIGSATAGGEPYHDIRFSLMAVVPDKRMAVRQRLNLLKTNNQPVSDASSRDSDVMGLQSNEVIAAEKRNQKQRFGSRDLMALLKSLEKEIDTYEVLLAEEIEKRKKYRVDHCRRTHNYDEFICTFLSMLAERGTLASLVEQNTTRRKRSHRFPHFV</sequence>
<accession>E9GV64</accession>
<dbReference type="EMBL" id="GL732567">
    <property type="protein sequence ID" value="EFX76605.1"/>
    <property type="molecule type" value="Genomic_DNA"/>
</dbReference>
<evidence type="ECO:0000256" key="10">
    <source>
        <dbReference type="ARBA" id="ARBA00046227"/>
    </source>
</evidence>
<dbReference type="InterPro" id="IPR038765">
    <property type="entry name" value="Papain-like_cys_pep_sf"/>
</dbReference>
<dbReference type="Proteomes" id="UP000000305">
    <property type="component" value="Unassembled WGS sequence"/>
</dbReference>
<feature type="active site" description="Nucleophile" evidence="12 14">
    <location>
        <position position="97"/>
    </location>
</feature>
<keyword evidence="7 14" id="KW-0788">Thiol protease</keyword>
<comment type="function">
    <text evidence="10">Catalytic component of the polycomb repressive deubiquitinase (PR-DUB) complex, a complex that specifically mediates deubiquitination of histone H2A monoubiquitinated at 'Lys-119' (H2AK118ub1). Mediates bisymmetric organization of the PR-DUB complex and is involved in association with nucleosomes to mediate deubiquitination. Does not deubiquitinate monoubiquitinated histone H2B. Required to maintain the transcriptionally repressive state of homeotic genes throughout development. The PR-DUB complex has weak or no activity toward 'Lys-48'- and 'Lys-63'-linked polyubiquitin chains. Polycomb group (PcG) protein.</text>
</comment>
<evidence type="ECO:0000256" key="6">
    <source>
        <dbReference type="ARBA" id="ARBA00022801"/>
    </source>
</evidence>
<dbReference type="GO" id="GO:0031507">
    <property type="term" value="P:heterochromatin formation"/>
    <property type="evidence" value="ECO:0000318"/>
    <property type="project" value="GO_Central"/>
</dbReference>
<comment type="subcellular location">
    <subcellularLocation>
        <location evidence="2">Nucleus</location>
    </subcellularLocation>
</comment>
<dbReference type="EC" id="3.4.19.12" evidence="15"/>
<dbReference type="STRING" id="6669.E9GV64"/>
<dbReference type="Pfam" id="PF18031">
    <property type="entry name" value="UCH_C"/>
    <property type="match status" value="1"/>
</dbReference>
<dbReference type="eggNOG" id="KOG2778">
    <property type="taxonomic scope" value="Eukaryota"/>
</dbReference>
<evidence type="ECO:0000256" key="12">
    <source>
        <dbReference type="PIRSR" id="PIRSR038120-1"/>
    </source>
</evidence>
<dbReference type="PANTHER" id="PTHR10589:SF28">
    <property type="entry name" value="UBIQUITIN CARBOXYL-TERMINAL HYDROLASE BAP1"/>
    <property type="match status" value="1"/>
</dbReference>
<evidence type="ECO:0000256" key="9">
    <source>
        <dbReference type="ARBA" id="ARBA00023242"/>
    </source>
</evidence>
<dbReference type="HOGENOM" id="CLU_018316_2_0_1"/>
<dbReference type="InterPro" id="IPR036959">
    <property type="entry name" value="Peptidase_C12_UCH_sf"/>
</dbReference>
<dbReference type="AlphaFoldDB" id="E9GV64"/>
<dbReference type="CDD" id="cd09617">
    <property type="entry name" value="Peptidase_C12_UCH37_BAP1"/>
    <property type="match status" value="1"/>
</dbReference>
<dbReference type="Gene3D" id="1.20.58.860">
    <property type="match status" value="1"/>
</dbReference>
<evidence type="ECO:0000259" key="17">
    <source>
        <dbReference type="PROSITE" id="PS52048"/>
    </source>
</evidence>
<comment type="similarity">
    <text evidence="3">Belongs to the peptidase C12 family. BAP1 subfamily.</text>
</comment>
<comment type="catalytic activity">
    <reaction evidence="1 14 15">
        <text>Thiol-dependent hydrolysis of ester, thioester, amide, peptide and isopeptide bonds formed by the C-terminal Gly of ubiquitin (a 76-residue protein attached to proteins as an intracellular targeting signal).</text>
        <dbReference type="EC" id="3.4.19.12"/>
    </reaction>
</comment>
<keyword evidence="5 14" id="KW-0833">Ubl conjugation pathway</keyword>
<dbReference type="GO" id="GO:0006511">
    <property type="term" value="P:ubiquitin-dependent protein catabolic process"/>
    <property type="evidence" value="ECO:0007669"/>
    <property type="project" value="UniProtKB-UniRule"/>
</dbReference>
<dbReference type="InterPro" id="IPR001578">
    <property type="entry name" value="Peptidase_C12_UCH"/>
</dbReference>
<dbReference type="PROSITE" id="PS52049">
    <property type="entry name" value="ULD"/>
    <property type="match status" value="1"/>
</dbReference>
<keyword evidence="9" id="KW-0539">Nucleus</keyword>
<keyword evidence="4 14" id="KW-0645">Protease</keyword>
<evidence type="ECO:0000256" key="1">
    <source>
        <dbReference type="ARBA" id="ARBA00000707"/>
    </source>
</evidence>
<dbReference type="Gene3D" id="3.40.532.10">
    <property type="entry name" value="Peptidase C12, ubiquitin carboxyl-terminal hydrolase"/>
    <property type="match status" value="1"/>
</dbReference>
<feature type="site" description="Transition state stabilizer" evidence="14">
    <location>
        <position position="91"/>
    </location>
</feature>
<evidence type="ECO:0000256" key="14">
    <source>
        <dbReference type="PROSITE-ProRule" id="PRU01393"/>
    </source>
</evidence>
<dbReference type="PIRSF" id="PIRSF038120">
    <property type="entry name" value="Ubiquitinyl_hydrolase_UCH37"/>
    <property type="match status" value="1"/>
</dbReference>
<dbReference type="FunFam" id="1.20.58.860:FF:000006">
    <property type="entry name" value="Ubiquitin carboxyl-terminal hydrolase"/>
    <property type="match status" value="1"/>
</dbReference>
<dbReference type="Pfam" id="PF01088">
    <property type="entry name" value="Peptidase_C12"/>
    <property type="match status" value="1"/>
</dbReference>
<evidence type="ECO:0000313" key="18">
    <source>
        <dbReference type="EMBL" id="EFX76605.1"/>
    </source>
</evidence>
<evidence type="ECO:0000256" key="7">
    <source>
        <dbReference type="ARBA" id="ARBA00022807"/>
    </source>
</evidence>
<evidence type="ECO:0000256" key="15">
    <source>
        <dbReference type="RuleBase" id="RU361215"/>
    </source>
</evidence>
<dbReference type="InParanoid" id="E9GV64"/>
<evidence type="ECO:0000256" key="8">
    <source>
        <dbReference type="ARBA" id="ARBA00022853"/>
    </source>
</evidence>
<dbReference type="SUPFAM" id="SSF54001">
    <property type="entry name" value="Cysteine proteinases"/>
    <property type="match status" value="1"/>
</dbReference>
<feature type="site" description="Important for enzyme activity" evidence="13 14">
    <location>
        <position position="193"/>
    </location>
</feature>
<evidence type="ECO:0000256" key="5">
    <source>
        <dbReference type="ARBA" id="ARBA00022786"/>
    </source>
</evidence>
<comment type="subunit">
    <text evidence="11">Catalytic component of the polycomb repressive deubiquitinase (PR-DUB) complex, at least composed of caly/calypso, Asx and sba (MBD5/6 homolog). The PR-DUB complex associates with nucleosomes to mediate deubiquitination of histone H2AK118ub1 substrates; the association requires the positively charged C-terminal tail of caly, probably due to direct binding of DNA. Interacts (via ULD domain) with Asx (via DEUBAD domain); the interaction produces a stable heterodimer with a composite binding site for ubiquitin. Homodimerizes (via coiled-coil hinge-region between the UCH and ULD domains) to mediate assembly of 2 copies of the caly-Asx heterodimer into a bisymmetric tetramer; dimerization enhances PR-DUB association with nucleosomes.</text>
</comment>
<dbReference type="InterPro" id="IPR017390">
    <property type="entry name" value="Ubiquitinyl_hydrolase_UCH37"/>
</dbReference>
<evidence type="ECO:0000256" key="2">
    <source>
        <dbReference type="ARBA" id="ARBA00004123"/>
    </source>
</evidence>